<dbReference type="Pfam" id="PF08637">
    <property type="entry name" value="NCA2"/>
    <property type="match status" value="2"/>
</dbReference>
<evidence type="ECO:0000256" key="2">
    <source>
        <dbReference type="ARBA" id="ARBA00022692"/>
    </source>
</evidence>
<proteinExistence type="predicted"/>
<keyword evidence="2 6" id="KW-0812">Transmembrane</keyword>
<dbReference type="Proteomes" id="UP001152523">
    <property type="component" value="Unassembled WGS sequence"/>
</dbReference>
<evidence type="ECO:0000256" key="4">
    <source>
        <dbReference type="ARBA" id="ARBA00023128"/>
    </source>
</evidence>
<dbReference type="InterPro" id="IPR013946">
    <property type="entry name" value="NCA2-like"/>
</dbReference>
<keyword evidence="4" id="KW-0496">Mitochondrion</keyword>
<evidence type="ECO:0000313" key="7">
    <source>
        <dbReference type="EMBL" id="CAH9100126.1"/>
    </source>
</evidence>
<dbReference type="GO" id="GO:0005741">
    <property type="term" value="C:mitochondrial outer membrane"/>
    <property type="evidence" value="ECO:0007669"/>
    <property type="project" value="TreeGrafter"/>
</dbReference>
<gene>
    <name evidence="7" type="ORF">CEPIT_LOCUS15202</name>
    <name evidence="8" type="ORF">CEPIT_LOCUS29183</name>
</gene>
<dbReference type="AlphaFoldDB" id="A0AAV0EZ77"/>
<sequence>MDSGTSASGKKDVKTSVSVYSDYIWNRVRSFFPATSSVFHSSLLAGFSNFYGGTAVHLTKCRRRKTCLPLPLPNSATIPLSSTDASESSRIIVVLEDIVEHIFLNLHYIQKNLEFWQSKAEESNARQAYFMICERGPRAFFNGTIQLIRDCVGDGSGKQHTYSLASSYISERLTVLTSLRCFLATFLAQIYMEVDIAGHDLINDPEKSMSSLLVKINDLFLELDTSIARFHAKRQNDYSSEGSYSFSLMLEKLPEVNQGGSHWTSCEIQDAINFINQNLQNLESYLSRIVMNHKRPKRATLHWMSYTCGIVGISICSIWLLRHSRLMGSSDIDNWLCEAKESTVSFWNGHVEQPILSIRDELFQTFRKREKGAIELEEVQITANSLHRMLRAFSEQTKGDKLPEDATDNEMLEVVMERYEKELMHPIQNLLSGELARALLIQDTRAEGRGRVARIQRRLLVVEVERRVMQLESCNYKGRENDAQTPQSNFGLVLYYLDRLHYAAEGHARATGEWISLRQDIINLAKPDIPTAHKLKITSRMLRVYDCLLPLPKRQ</sequence>
<evidence type="ECO:0000256" key="5">
    <source>
        <dbReference type="ARBA" id="ARBA00023136"/>
    </source>
</evidence>
<feature type="transmembrane region" description="Helical" evidence="6">
    <location>
        <begin position="303"/>
        <end position="321"/>
    </location>
</feature>
<evidence type="ECO:0008006" key="10">
    <source>
        <dbReference type="Google" id="ProtNLM"/>
    </source>
</evidence>
<dbReference type="EMBL" id="CAMAPF010000950">
    <property type="protein sequence ID" value="CAH9128575.1"/>
    <property type="molecule type" value="Genomic_DNA"/>
</dbReference>
<dbReference type="PANTHER" id="PTHR28234">
    <property type="entry name" value="NUCLEAR CONTROL OF ATPASE PROTEIN 2"/>
    <property type="match status" value="1"/>
</dbReference>
<dbReference type="PANTHER" id="PTHR28234:SF1">
    <property type="entry name" value="NUCLEAR CONTROL OF ATPASE PROTEIN 2"/>
    <property type="match status" value="1"/>
</dbReference>
<evidence type="ECO:0000313" key="9">
    <source>
        <dbReference type="Proteomes" id="UP001152523"/>
    </source>
</evidence>
<evidence type="ECO:0000256" key="3">
    <source>
        <dbReference type="ARBA" id="ARBA00022989"/>
    </source>
</evidence>
<name>A0AAV0EZ77_9ASTE</name>
<comment type="subcellular location">
    <subcellularLocation>
        <location evidence="1">Mitochondrion membrane</location>
        <topology evidence="1">Multi-pass membrane protein</topology>
    </subcellularLocation>
</comment>
<evidence type="ECO:0000313" key="8">
    <source>
        <dbReference type="EMBL" id="CAH9128575.1"/>
    </source>
</evidence>
<evidence type="ECO:0000256" key="1">
    <source>
        <dbReference type="ARBA" id="ARBA00004225"/>
    </source>
</evidence>
<accession>A0AAV0EZ77</accession>
<evidence type="ECO:0000256" key="6">
    <source>
        <dbReference type="SAM" id="Phobius"/>
    </source>
</evidence>
<reference evidence="8" key="1">
    <citation type="submission" date="2022-07" db="EMBL/GenBank/DDBJ databases">
        <authorList>
            <person name="Macas J."/>
            <person name="Novak P."/>
            <person name="Neumann P."/>
        </authorList>
    </citation>
    <scope>NUCLEOTIDE SEQUENCE</scope>
</reference>
<keyword evidence="9" id="KW-1185">Reference proteome</keyword>
<keyword evidence="3 6" id="KW-1133">Transmembrane helix</keyword>
<organism evidence="8 9">
    <name type="scientific">Cuscuta epithymum</name>
    <dbReference type="NCBI Taxonomy" id="186058"/>
    <lineage>
        <taxon>Eukaryota</taxon>
        <taxon>Viridiplantae</taxon>
        <taxon>Streptophyta</taxon>
        <taxon>Embryophyta</taxon>
        <taxon>Tracheophyta</taxon>
        <taxon>Spermatophyta</taxon>
        <taxon>Magnoliopsida</taxon>
        <taxon>eudicotyledons</taxon>
        <taxon>Gunneridae</taxon>
        <taxon>Pentapetalae</taxon>
        <taxon>asterids</taxon>
        <taxon>lamiids</taxon>
        <taxon>Solanales</taxon>
        <taxon>Convolvulaceae</taxon>
        <taxon>Cuscuteae</taxon>
        <taxon>Cuscuta</taxon>
        <taxon>Cuscuta subgen. Cuscuta</taxon>
    </lineage>
</organism>
<keyword evidence="5 6" id="KW-0472">Membrane</keyword>
<comment type="caution">
    <text evidence="8">The sequence shown here is derived from an EMBL/GenBank/DDBJ whole genome shotgun (WGS) entry which is preliminary data.</text>
</comment>
<dbReference type="EMBL" id="CAMAPF010000107">
    <property type="protein sequence ID" value="CAH9100126.1"/>
    <property type="molecule type" value="Genomic_DNA"/>
</dbReference>
<protein>
    <recommendedName>
        <fullName evidence="10">Protein DGS1, mitochondrial</fullName>
    </recommendedName>
</protein>